<dbReference type="Pfam" id="PF02423">
    <property type="entry name" value="OCD_Mu_crystall"/>
    <property type="match status" value="1"/>
</dbReference>
<dbReference type="RefSeq" id="WP_148135638.1">
    <property type="nucleotide sequence ID" value="NZ_CP017634.1"/>
</dbReference>
<dbReference type="OrthoDB" id="9792005at2"/>
<sequence>MGEKENKVLWLSQEECIEAGALDMAMVLKNVENANLWLAQGKTTETDLVHLVWDPGAYASKRIGISSALIRAEEMMVASIKGIPSNPANPVNRGLPRSNGLVILYNEDTGLPISVMDGTMISSMRTGASSALGAKYCANPDAEILGLVGCGVIQDTCILATSVVMKNIRTVRLYDFVKEKAEKFAEKWSKLGYNFEICASAEQAVADSDIVHTCTNVNVGQEYIPKEWIKKGSFHSAVSMWDYQHETILESCTKYCMDGKERLKDRKYPLSELTISGKLNPRDIVMLGEIIGGKTVCRESPDDAVFFATLGLCITDTAVAYQIYQNAVAKGLGTEVYQWKAPFNF</sequence>
<name>A0A3G1KVA9_FORW1</name>
<dbReference type="PANTHER" id="PTHR13812">
    <property type="entry name" value="KETIMINE REDUCTASE MU-CRYSTALLIN"/>
    <property type="match status" value="1"/>
</dbReference>
<dbReference type="KEGG" id="fwa:DCMF_17610"/>
<dbReference type="GO" id="GO:0005737">
    <property type="term" value="C:cytoplasm"/>
    <property type="evidence" value="ECO:0007669"/>
    <property type="project" value="TreeGrafter"/>
</dbReference>
<keyword evidence="2" id="KW-1185">Reference proteome</keyword>
<proteinExistence type="predicted"/>
<dbReference type="AlphaFoldDB" id="A0A3G1KVA9"/>
<dbReference type="Gene3D" id="3.30.1780.10">
    <property type="entry name" value="ornithine cyclodeaminase, domain 1"/>
    <property type="match status" value="1"/>
</dbReference>
<accession>A0A3G1KVA9</accession>
<protein>
    <recommendedName>
        <fullName evidence="3">Ornithine cyclodeaminase family protein</fullName>
    </recommendedName>
</protein>
<dbReference type="SUPFAM" id="SSF51735">
    <property type="entry name" value="NAD(P)-binding Rossmann-fold domains"/>
    <property type="match status" value="1"/>
</dbReference>
<organism evidence="1 2">
    <name type="scientific">Formimonas warabiya</name>
    <dbReference type="NCBI Taxonomy" id="1761012"/>
    <lineage>
        <taxon>Bacteria</taxon>
        <taxon>Bacillati</taxon>
        <taxon>Bacillota</taxon>
        <taxon>Clostridia</taxon>
        <taxon>Eubacteriales</taxon>
        <taxon>Peptococcaceae</taxon>
        <taxon>Candidatus Formimonas</taxon>
    </lineage>
</organism>
<dbReference type="Gene3D" id="3.40.50.720">
    <property type="entry name" value="NAD(P)-binding Rossmann-like Domain"/>
    <property type="match status" value="1"/>
</dbReference>
<evidence type="ECO:0000313" key="1">
    <source>
        <dbReference type="EMBL" id="ATW26337.1"/>
    </source>
</evidence>
<dbReference type="PANTHER" id="PTHR13812:SF19">
    <property type="entry name" value="KETIMINE REDUCTASE MU-CRYSTALLIN"/>
    <property type="match status" value="1"/>
</dbReference>
<reference evidence="1 2" key="1">
    <citation type="submission" date="2016-10" db="EMBL/GenBank/DDBJ databases">
        <title>Complete Genome Sequence of Peptococcaceae strain DCMF.</title>
        <authorList>
            <person name="Edwards R.J."/>
            <person name="Holland S.I."/>
            <person name="Deshpande N.P."/>
            <person name="Wong Y.K."/>
            <person name="Ertan H."/>
            <person name="Manefield M."/>
            <person name="Russell T.L."/>
            <person name="Lee M.J."/>
        </authorList>
    </citation>
    <scope>NUCLEOTIDE SEQUENCE [LARGE SCALE GENOMIC DNA]</scope>
    <source>
        <strain evidence="1 2">DCMF</strain>
    </source>
</reference>
<dbReference type="InterPro" id="IPR036291">
    <property type="entry name" value="NAD(P)-bd_dom_sf"/>
</dbReference>
<dbReference type="InterPro" id="IPR003462">
    <property type="entry name" value="ODC_Mu_crystall"/>
</dbReference>
<dbReference type="PIRSF" id="PIRSF001439">
    <property type="entry name" value="CryM"/>
    <property type="match status" value="1"/>
</dbReference>
<dbReference type="Proteomes" id="UP000323521">
    <property type="component" value="Chromosome"/>
</dbReference>
<evidence type="ECO:0000313" key="2">
    <source>
        <dbReference type="Proteomes" id="UP000323521"/>
    </source>
</evidence>
<evidence type="ECO:0008006" key="3">
    <source>
        <dbReference type="Google" id="ProtNLM"/>
    </source>
</evidence>
<gene>
    <name evidence="1" type="ORF">DCMF_17610</name>
</gene>
<dbReference type="InterPro" id="IPR023401">
    <property type="entry name" value="ODC_N"/>
</dbReference>
<dbReference type="EMBL" id="CP017634">
    <property type="protein sequence ID" value="ATW26337.1"/>
    <property type="molecule type" value="Genomic_DNA"/>
</dbReference>